<evidence type="ECO:0000256" key="6">
    <source>
        <dbReference type="SAM" id="MobiDB-lite"/>
    </source>
</evidence>
<feature type="transmembrane region" description="Helical" evidence="7">
    <location>
        <begin position="107"/>
        <end position="125"/>
    </location>
</feature>
<dbReference type="EMBL" id="JAOZYC010000001">
    <property type="protein sequence ID" value="MEB8336135.1"/>
    <property type="molecule type" value="Genomic_DNA"/>
</dbReference>
<proteinExistence type="inferred from homology"/>
<reference evidence="9 10" key="1">
    <citation type="submission" date="2022-10" db="EMBL/GenBank/DDBJ databases">
        <authorList>
            <person name="Xie J."/>
            <person name="Shen N."/>
        </authorList>
    </citation>
    <scope>NUCLEOTIDE SEQUENCE [LARGE SCALE GENOMIC DNA]</scope>
    <source>
        <strain evidence="9 10">YIM65594</strain>
    </source>
</reference>
<dbReference type="Pfam" id="PF00892">
    <property type="entry name" value="EamA"/>
    <property type="match status" value="1"/>
</dbReference>
<dbReference type="InterPro" id="IPR037185">
    <property type="entry name" value="EmrE-like"/>
</dbReference>
<evidence type="ECO:0000256" key="3">
    <source>
        <dbReference type="ARBA" id="ARBA00022692"/>
    </source>
</evidence>
<dbReference type="InterPro" id="IPR000620">
    <property type="entry name" value="EamA_dom"/>
</dbReference>
<evidence type="ECO:0000256" key="4">
    <source>
        <dbReference type="ARBA" id="ARBA00022989"/>
    </source>
</evidence>
<dbReference type="RefSeq" id="WP_326013712.1">
    <property type="nucleotide sequence ID" value="NZ_JAOZYC010000001.1"/>
</dbReference>
<protein>
    <submittedName>
        <fullName evidence="9">EamA family transporter</fullName>
    </submittedName>
</protein>
<dbReference type="PANTHER" id="PTHR32322">
    <property type="entry name" value="INNER MEMBRANE TRANSPORTER"/>
    <property type="match status" value="1"/>
</dbReference>
<comment type="subcellular location">
    <subcellularLocation>
        <location evidence="1">Membrane</location>
        <topology evidence="1">Multi-pass membrane protein</topology>
    </subcellularLocation>
</comment>
<name>A0ABU6EY70_9ACTN</name>
<keyword evidence="4 7" id="KW-1133">Transmembrane helix</keyword>
<evidence type="ECO:0000313" key="10">
    <source>
        <dbReference type="Proteomes" id="UP001354931"/>
    </source>
</evidence>
<dbReference type="PANTHER" id="PTHR32322:SF2">
    <property type="entry name" value="EAMA DOMAIN-CONTAINING PROTEIN"/>
    <property type="match status" value="1"/>
</dbReference>
<keyword evidence="10" id="KW-1185">Reference proteome</keyword>
<feature type="compositionally biased region" description="Polar residues" evidence="6">
    <location>
        <begin position="1"/>
        <end position="20"/>
    </location>
</feature>
<feature type="transmembrane region" description="Helical" evidence="7">
    <location>
        <begin position="83"/>
        <end position="101"/>
    </location>
</feature>
<dbReference type="SUPFAM" id="SSF103481">
    <property type="entry name" value="Multidrug resistance efflux transporter EmrE"/>
    <property type="match status" value="1"/>
</dbReference>
<feature type="region of interest" description="Disordered" evidence="6">
    <location>
        <begin position="1"/>
        <end position="21"/>
    </location>
</feature>
<comment type="similarity">
    <text evidence="2">Belongs to the EamA transporter family.</text>
</comment>
<evidence type="ECO:0000256" key="5">
    <source>
        <dbReference type="ARBA" id="ARBA00023136"/>
    </source>
</evidence>
<feature type="domain" description="EamA" evidence="8">
    <location>
        <begin position="158"/>
        <end position="287"/>
    </location>
</feature>
<keyword evidence="5 7" id="KW-0472">Membrane</keyword>
<dbReference type="Proteomes" id="UP001354931">
    <property type="component" value="Unassembled WGS sequence"/>
</dbReference>
<keyword evidence="3 7" id="KW-0812">Transmembrane</keyword>
<sequence length="303" mass="31077">MATTSHPSTQPPRTAATGPSSRAGGVALMLGSGLSNQVGASLGALAFPVLGPAGVVAVRQWVAAVVLLTAGRPHIRSFTATQWRLVLALAAVFATMNLTLYLAIDRIGLGLAVTLEFLGPLTVALAGTRRRLDLFCALAAAAAVVVLTRPRPSTDYVGIALALVAAVCWGCYILLNRAVGHRLPGLQGSAAAAGVSGLLYLPIGITVLYLHPPTVTALLCALAAGVLSSAVPFLSDLLALRRVPARFFGVFMSVNPVFAALVGLLILHQHLDHLAWLAIAAIVAANAVAVGTGTRVAQRATDI</sequence>
<organism evidence="9 10">
    <name type="scientific">Streptomyces endophyticus</name>
    <dbReference type="NCBI Taxonomy" id="714166"/>
    <lineage>
        <taxon>Bacteria</taxon>
        <taxon>Bacillati</taxon>
        <taxon>Actinomycetota</taxon>
        <taxon>Actinomycetes</taxon>
        <taxon>Kitasatosporales</taxon>
        <taxon>Streptomycetaceae</taxon>
        <taxon>Streptomyces</taxon>
    </lineage>
</organism>
<evidence type="ECO:0000313" key="9">
    <source>
        <dbReference type="EMBL" id="MEB8336135.1"/>
    </source>
</evidence>
<feature type="transmembrane region" description="Helical" evidence="7">
    <location>
        <begin position="215"/>
        <end position="235"/>
    </location>
</feature>
<accession>A0ABU6EY70</accession>
<evidence type="ECO:0000259" key="8">
    <source>
        <dbReference type="Pfam" id="PF00892"/>
    </source>
</evidence>
<evidence type="ECO:0000256" key="1">
    <source>
        <dbReference type="ARBA" id="ARBA00004141"/>
    </source>
</evidence>
<evidence type="ECO:0000256" key="2">
    <source>
        <dbReference type="ARBA" id="ARBA00007362"/>
    </source>
</evidence>
<feature type="transmembrane region" description="Helical" evidence="7">
    <location>
        <begin position="274"/>
        <end position="297"/>
    </location>
</feature>
<comment type="caution">
    <text evidence="9">The sequence shown here is derived from an EMBL/GenBank/DDBJ whole genome shotgun (WGS) entry which is preliminary data.</text>
</comment>
<feature type="transmembrane region" description="Helical" evidence="7">
    <location>
        <begin position="247"/>
        <end position="268"/>
    </location>
</feature>
<gene>
    <name evidence="9" type="ORF">OKJ99_01190</name>
</gene>
<feature type="transmembrane region" description="Helical" evidence="7">
    <location>
        <begin position="132"/>
        <end position="150"/>
    </location>
</feature>
<feature type="transmembrane region" description="Helical" evidence="7">
    <location>
        <begin position="156"/>
        <end position="175"/>
    </location>
</feature>
<dbReference type="InterPro" id="IPR050638">
    <property type="entry name" value="AA-Vitamin_Transporters"/>
</dbReference>
<feature type="transmembrane region" description="Helical" evidence="7">
    <location>
        <begin position="187"/>
        <end position="209"/>
    </location>
</feature>
<evidence type="ECO:0000256" key="7">
    <source>
        <dbReference type="SAM" id="Phobius"/>
    </source>
</evidence>